<sequence length="782" mass="89685">MRTPNTSKVASESRFFRNFYKATKRNDPSDRISKSECDSSSQSASSLETGEDDEGPHETSSHASEADARTKRRWKSKRKNLSSERLRKLPRDEDTLQPVRRQNTTGTAPALRHSFSVPSEEHTDLIDDDLDYTIGCTGGHHPLLSKRMSLIIPLTSPASIERTNSSYLVDFQAPIARSGVLVKQTNHFKAWKKRLMILKGQSLFYYVSGNVTSDACPRGVIPLLNTKVSAIEVNRFKRQHCFEISQPGYRSLYFMAKSEEEAELWMGSLISASMPMDSERKCLAIHDMERSNDVPALEDAKAHQRLLLFRQKIAFCVPRYSKSTPLKRFQLNEKRLSALYDLNSYCESYAFLLEDAQAYSELIQLVGYYLFRSFPTIESYAPYNVFVDQSNLVEAPLGDASGGLHGHTDKSMDYTVEEQNWGFLTASYDLLLKAIECVENFEKSFRKEIFTVRFISQLIGLFRTPALKERQILKGVLHRLYYKLTHRRSCIRKEIANTFYEFLYESDTFYGIAELLEILGSIVNGFACPIKQEHVRLLERALIPLHLSPAYVSYHQQLAYCMIQYVSKDHQLFGTIVRGMLKYWPVGKSCKEMIFIVEIEELMEHVLSEIDFDNLHKALANRLARCMTSHQFQVAERAISFWNSPTCVRVMNQFECIGQEIFEIIKVSLRQVMTNHWNLIVRQKAEEVYTVCYNLGYDTEEAYVAIQEQYRLGISASTNSEMDKYDSNESTNCDNVMLPRKECSLERSPTRKSASIFEMDEGAANYIPGVSLMRNCTEIAAA</sequence>
<feature type="compositionally biased region" description="Basic and acidic residues" evidence="1">
    <location>
        <begin position="81"/>
        <end position="94"/>
    </location>
</feature>
<feature type="compositionally biased region" description="Basic and acidic residues" evidence="1">
    <location>
        <begin position="56"/>
        <end position="69"/>
    </location>
</feature>
<dbReference type="InterPro" id="IPR001711">
    <property type="entry name" value="PLipase_C_Pinositol-sp_Y"/>
</dbReference>
<feature type="compositionally biased region" description="Basic and acidic residues" evidence="1">
    <location>
        <begin position="24"/>
        <end position="37"/>
    </location>
</feature>
<name>F0WWS3_9STRA</name>
<dbReference type="AlphaFoldDB" id="F0WWS3"/>
<dbReference type="InterPro" id="IPR002554">
    <property type="entry name" value="PP2A_B56"/>
</dbReference>
<reference evidence="4" key="1">
    <citation type="journal article" date="2011" name="PLoS Biol.">
        <title>Gene gain and loss during evolution of obligate parasitism in the white rust pathogen of Arabidopsis thaliana.</title>
        <authorList>
            <person name="Kemen E."/>
            <person name="Gardiner A."/>
            <person name="Schultz-Larsen T."/>
            <person name="Kemen A.C."/>
            <person name="Balmuth A.L."/>
            <person name="Robert-Seilaniantz A."/>
            <person name="Bailey K."/>
            <person name="Holub E."/>
            <person name="Studholme D.J."/>
            <person name="Maclean D."/>
            <person name="Jones J.D."/>
        </authorList>
    </citation>
    <scope>NUCLEOTIDE SEQUENCE</scope>
</reference>
<feature type="region of interest" description="Disordered" evidence="1">
    <location>
        <begin position="1"/>
        <end position="119"/>
    </location>
</feature>
<dbReference type="GO" id="GO:0019888">
    <property type="term" value="F:protein phosphatase regulator activity"/>
    <property type="evidence" value="ECO:0007669"/>
    <property type="project" value="InterPro"/>
</dbReference>
<organism evidence="4">
    <name type="scientific">Albugo laibachii Nc14</name>
    <dbReference type="NCBI Taxonomy" id="890382"/>
    <lineage>
        <taxon>Eukaryota</taxon>
        <taxon>Sar</taxon>
        <taxon>Stramenopiles</taxon>
        <taxon>Oomycota</taxon>
        <taxon>Peronosporomycetes</taxon>
        <taxon>Albuginales</taxon>
        <taxon>Albuginaceae</taxon>
        <taxon>Albugo</taxon>
    </lineage>
</organism>
<feature type="compositionally biased region" description="Polar residues" evidence="1">
    <location>
        <begin position="1"/>
        <end position="10"/>
    </location>
</feature>
<dbReference type="GO" id="GO:0000159">
    <property type="term" value="C:protein phosphatase type 2A complex"/>
    <property type="evidence" value="ECO:0007669"/>
    <property type="project" value="InterPro"/>
</dbReference>
<dbReference type="GO" id="GO:0006629">
    <property type="term" value="P:lipid metabolic process"/>
    <property type="evidence" value="ECO:0007669"/>
    <property type="project" value="InterPro"/>
</dbReference>
<reference evidence="4" key="2">
    <citation type="submission" date="2011-02" db="EMBL/GenBank/DDBJ databases">
        <authorList>
            <person name="MacLean D."/>
        </authorList>
    </citation>
    <scope>NUCLEOTIDE SEQUENCE</scope>
</reference>
<dbReference type="PANTHER" id="PTHR10257">
    <property type="entry name" value="SERINE/THREONINE PROTEIN PHOSPHATASE 2A PP2A REGULATORY SUBUNIT B"/>
    <property type="match status" value="1"/>
</dbReference>
<dbReference type="InterPro" id="IPR016024">
    <property type="entry name" value="ARM-type_fold"/>
</dbReference>
<evidence type="ECO:0000259" key="3">
    <source>
        <dbReference type="PROSITE" id="PS50008"/>
    </source>
</evidence>
<dbReference type="Pfam" id="PF01603">
    <property type="entry name" value="B56"/>
    <property type="match status" value="1"/>
</dbReference>
<feature type="domain" description="PI-PLC Y-box" evidence="3">
    <location>
        <begin position="320"/>
        <end position="375"/>
    </location>
</feature>
<dbReference type="HOGENOM" id="CLU_015550_0_0_1"/>
<dbReference type="InterPro" id="IPR011989">
    <property type="entry name" value="ARM-like"/>
</dbReference>
<protein>
    <submittedName>
        <fullName evidence="4">Serine/threonine protein phosphatase 2A 59 kDa regulatory subunit B' gamma putative</fullName>
    </submittedName>
</protein>
<feature type="compositionally biased region" description="Basic residues" evidence="1">
    <location>
        <begin position="70"/>
        <end position="80"/>
    </location>
</feature>
<gene>
    <name evidence="4" type="primary">AlNc14C330G10686</name>
    <name evidence="4" type="ORF">ALNC14_120440</name>
</gene>
<dbReference type="GO" id="GO:0035556">
    <property type="term" value="P:intracellular signal transduction"/>
    <property type="evidence" value="ECO:0007669"/>
    <property type="project" value="InterPro"/>
</dbReference>
<proteinExistence type="predicted"/>
<dbReference type="EMBL" id="FR824375">
    <property type="protein sequence ID" value="CCA25900.1"/>
    <property type="molecule type" value="Genomic_DNA"/>
</dbReference>
<accession>F0WWS3</accession>
<evidence type="ECO:0000313" key="4">
    <source>
        <dbReference type="EMBL" id="CCA25900.1"/>
    </source>
</evidence>
<dbReference type="SMART" id="SM00233">
    <property type="entry name" value="PH"/>
    <property type="match status" value="1"/>
</dbReference>
<dbReference type="SUPFAM" id="SSF50729">
    <property type="entry name" value="PH domain-like"/>
    <property type="match status" value="1"/>
</dbReference>
<dbReference type="GO" id="GO:0004435">
    <property type="term" value="F:phosphatidylinositol-4,5-bisphosphate phospholipase C activity"/>
    <property type="evidence" value="ECO:0007669"/>
    <property type="project" value="InterPro"/>
</dbReference>
<evidence type="ECO:0000259" key="2">
    <source>
        <dbReference type="PROSITE" id="PS50003"/>
    </source>
</evidence>
<dbReference type="PROSITE" id="PS50003">
    <property type="entry name" value="PH_DOMAIN"/>
    <property type="match status" value="1"/>
</dbReference>
<dbReference type="InterPro" id="IPR001849">
    <property type="entry name" value="PH_domain"/>
</dbReference>
<dbReference type="Gene3D" id="1.25.10.10">
    <property type="entry name" value="Leucine-rich Repeat Variant"/>
    <property type="match status" value="1"/>
</dbReference>
<dbReference type="PANTHER" id="PTHR10257:SF3">
    <property type="entry name" value="SERINE_THREONINE-PROTEIN PHOSPHATASE 2A 56 KDA REGULATORY SUBUNIT GAMMA ISOFORM"/>
    <property type="match status" value="1"/>
</dbReference>
<dbReference type="PROSITE" id="PS50008">
    <property type="entry name" value="PIPLC_Y_DOMAIN"/>
    <property type="match status" value="1"/>
</dbReference>
<dbReference type="Pfam" id="PF00169">
    <property type="entry name" value="PH"/>
    <property type="match status" value="1"/>
</dbReference>
<dbReference type="SUPFAM" id="SSF48371">
    <property type="entry name" value="ARM repeat"/>
    <property type="match status" value="1"/>
</dbReference>
<dbReference type="Gene3D" id="2.30.29.30">
    <property type="entry name" value="Pleckstrin-homology domain (PH domain)/Phosphotyrosine-binding domain (PTB)"/>
    <property type="match status" value="1"/>
</dbReference>
<feature type="domain" description="PH" evidence="2">
    <location>
        <begin position="174"/>
        <end position="274"/>
    </location>
</feature>
<dbReference type="InterPro" id="IPR011993">
    <property type="entry name" value="PH-like_dom_sf"/>
</dbReference>
<evidence type="ECO:0000256" key="1">
    <source>
        <dbReference type="SAM" id="MobiDB-lite"/>
    </source>
</evidence>